<protein>
    <recommendedName>
        <fullName evidence="3">YbjN domain-containing protein</fullName>
    </recommendedName>
</protein>
<reference evidence="1 2" key="1">
    <citation type="submission" date="2016-07" db="EMBL/GenBank/DDBJ databases">
        <title>Draft genome of a psychrotolerant acidophile Acidithiobacillus ferrivorans strain YL15.</title>
        <authorList>
            <person name="Peng T."/>
            <person name="Ma L."/>
            <person name="Nan M."/>
            <person name="An N."/>
            <person name="Wang M."/>
            <person name="Qiu G."/>
            <person name="Zeng W."/>
        </authorList>
    </citation>
    <scope>NUCLEOTIDE SEQUENCE [LARGE SCALE GENOMIC DNA]</scope>
    <source>
        <strain evidence="1 2">YL15</strain>
    </source>
</reference>
<evidence type="ECO:0000313" key="1">
    <source>
        <dbReference type="EMBL" id="OCB03352.1"/>
    </source>
</evidence>
<organism evidence="1 2">
    <name type="scientific">Acidithiobacillus ferrivorans</name>
    <dbReference type="NCBI Taxonomy" id="160808"/>
    <lineage>
        <taxon>Bacteria</taxon>
        <taxon>Pseudomonadati</taxon>
        <taxon>Pseudomonadota</taxon>
        <taxon>Acidithiobacillia</taxon>
        <taxon>Acidithiobacillales</taxon>
        <taxon>Acidithiobacillaceae</taxon>
        <taxon>Acidithiobacillus</taxon>
    </lineage>
</organism>
<comment type="caution">
    <text evidence="1">The sequence shown here is derived from an EMBL/GenBank/DDBJ whole genome shotgun (WGS) entry which is preliminary data.</text>
</comment>
<dbReference type="EMBL" id="MASQ01000070">
    <property type="protein sequence ID" value="OCB03352.1"/>
    <property type="molecule type" value="Genomic_DNA"/>
</dbReference>
<accession>A0A1B9C063</accession>
<dbReference type="AlphaFoldDB" id="A0A1B9C063"/>
<sequence length="136" mass="15336">MRLLSEEEITLDVIRDVLKNVCHQVVEEDGSLWVSDESVSVGKKDGDSIVTFSFFIALPEHVDESTVRNVTLHCNDRYMFCKTIARDGYLEMYYQLDVAGGIFAHNIIHSIRRTSKIATGIVERLDALDLLNSGES</sequence>
<proteinExistence type="predicted"/>
<dbReference type="Proteomes" id="UP000093129">
    <property type="component" value="Unassembled WGS sequence"/>
</dbReference>
<name>A0A1B9C063_9PROT</name>
<evidence type="ECO:0000313" key="2">
    <source>
        <dbReference type="Proteomes" id="UP000093129"/>
    </source>
</evidence>
<evidence type="ECO:0008006" key="3">
    <source>
        <dbReference type="Google" id="ProtNLM"/>
    </source>
</evidence>
<gene>
    <name evidence="1" type="ORF">BBC27_08360</name>
</gene>